<proteinExistence type="predicted"/>
<evidence type="ECO:0000313" key="10">
    <source>
        <dbReference type="EMBL" id="SVA62740.1"/>
    </source>
</evidence>
<evidence type="ECO:0000259" key="9">
    <source>
        <dbReference type="PROSITE" id="PS50972"/>
    </source>
</evidence>
<gene>
    <name evidence="10" type="ORF">METZ01_LOCUS115594</name>
</gene>
<dbReference type="NCBIfam" id="TIGR01496">
    <property type="entry name" value="DHPS"/>
    <property type="match status" value="1"/>
</dbReference>
<dbReference type="SUPFAM" id="SSF51717">
    <property type="entry name" value="Dihydropteroate synthetase-like"/>
    <property type="match status" value="1"/>
</dbReference>
<evidence type="ECO:0000256" key="1">
    <source>
        <dbReference type="ARBA" id="ARBA00000012"/>
    </source>
</evidence>
<evidence type="ECO:0000256" key="6">
    <source>
        <dbReference type="ARBA" id="ARBA00022723"/>
    </source>
</evidence>
<evidence type="ECO:0000256" key="2">
    <source>
        <dbReference type="ARBA" id="ARBA00001946"/>
    </source>
</evidence>
<dbReference type="CDD" id="cd00739">
    <property type="entry name" value="DHPS"/>
    <property type="match status" value="1"/>
</dbReference>
<dbReference type="GO" id="GO:0046872">
    <property type="term" value="F:metal ion binding"/>
    <property type="evidence" value="ECO:0007669"/>
    <property type="project" value="UniProtKB-KW"/>
</dbReference>
<dbReference type="AlphaFoldDB" id="A0A381XDP2"/>
<sequence>MGVLNVTPDSFSDGGQYQNVSDAIHHAQKLVAEGADLIDVGGESTRPGARGTDAAEEIQRVVPVIRELVARLPVPISIDTSKPEVMTAAVAAGAGLINDVCALRADGAIEAARALGVPVCLMHMQGKPETMGDDPYYQDVVREVGNFLRQRVAACTEGGISEQQLLIDPGFGFGKNFDHNRRLLLDLDVLAGLGLPLMVGFSRKGFVGALLGDLNRDRAIGSAGLALMAAQKGARVVRAHDVMPTRDLIRSWGRLQNVDRHQG</sequence>
<dbReference type="InterPro" id="IPR045031">
    <property type="entry name" value="DHP_synth-like"/>
</dbReference>
<reference evidence="10" key="1">
    <citation type="submission" date="2018-05" db="EMBL/GenBank/DDBJ databases">
        <authorList>
            <person name="Lanie J.A."/>
            <person name="Ng W.-L."/>
            <person name="Kazmierczak K.M."/>
            <person name="Andrzejewski T.M."/>
            <person name="Davidsen T.M."/>
            <person name="Wayne K.J."/>
            <person name="Tettelin H."/>
            <person name="Glass J.I."/>
            <person name="Rusch D."/>
            <person name="Podicherti R."/>
            <person name="Tsui H.-C.T."/>
            <person name="Winkler M.E."/>
        </authorList>
    </citation>
    <scope>NUCLEOTIDE SEQUENCE</scope>
</reference>
<dbReference type="Pfam" id="PF00809">
    <property type="entry name" value="Pterin_bind"/>
    <property type="match status" value="1"/>
</dbReference>
<organism evidence="10">
    <name type="scientific">marine metagenome</name>
    <dbReference type="NCBI Taxonomy" id="408172"/>
    <lineage>
        <taxon>unclassified sequences</taxon>
        <taxon>metagenomes</taxon>
        <taxon>ecological metagenomes</taxon>
    </lineage>
</organism>
<dbReference type="GO" id="GO:0004156">
    <property type="term" value="F:dihydropteroate synthase activity"/>
    <property type="evidence" value="ECO:0007669"/>
    <property type="project" value="UniProtKB-EC"/>
</dbReference>
<dbReference type="GO" id="GO:0046656">
    <property type="term" value="P:folic acid biosynthetic process"/>
    <property type="evidence" value="ECO:0007669"/>
    <property type="project" value="UniProtKB-KW"/>
</dbReference>
<dbReference type="PANTHER" id="PTHR20941">
    <property type="entry name" value="FOLATE SYNTHESIS PROTEINS"/>
    <property type="match status" value="1"/>
</dbReference>
<feature type="non-terminal residue" evidence="10">
    <location>
        <position position="263"/>
    </location>
</feature>
<dbReference type="Gene3D" id="3.20.20.20">
    <property type="entry name" value="Dihydropteroate synthase-like"/>
    <property type="match status" value="1"/>
</dbReference>
<feature type="domain" description="Pterin-binding" evidence="9">
    <location>
        <begin position="1"/>
        <end position="250"/>
    </location>
</feature>
<comment type="cofactor">
    <cofactor evidence="2">
        <name>Mg(2+)</name>
        <dbReference type="ChEBI" id="CHEBI:18420"/>
    </cofactor>
</comment>
<evidence type="ECO:0000256" key="7">
    <source>
        <dbReference type="ARBA" id="ARBA00022842"/>
    </source>
</evidence>
<dbReference type="InterPro" id="IPR011005">
    <property type="entry name" value="Dihydropteroate_synth-like_sf"/>
</dbReference>
<keyword evidence="8" id="KW-0289">Folate biosynthesis</keyword>
<evidence type="ECO:0000256" key="4">
    <source>
        <dbReference type="ARBA" id="ARBA00012458"/>
    </source>
</evidence>
<dbReference type="EC" id="2.5.1.15" evidence="4"/>
<dbReference type="PANTHER" id="PTHR20941:SF1">
    <property type="entry name" value="FOLIC ACID SYNTHESIS PROTEIN FOL1"/>
    <property type="match status" value="1"/>
</dbReference>
<comment type="catalytic activity">
    <reaction evidence="1">
        <text>(7,8-dihydropterin-6-yl)methyl diphosphate + 4-aminobenzoate = 7,8-dihydropteroate + diphosphate</text>
        <dbReference type="Rhea" id="RHEA:19949"/>
        <dbReference type="ChEBI" id="CHEBI:17836"/>
        <dbReference type="ChEBI" id="CHEBI:17839"/>
        <dbReference type="ChEBI" id="CHEBI:33019"/>
        <dbReference type="ChEBI" id="CHEBI:72950"/>
        <dbReference type="EC" id="2.5.1.15"/>
    </reaction>
</comment>
<dbReference type="InterPro" id="IPR006390">
    <property type="entry name" value="DHP_synth_dom"/>
</dbReference>
<evidence type="ECO:0000256" key="8">
    <source>
        <dbReference type="ARBA" id="ARBA00022909"/>
    </source>
</evidence>
<evidence type="ECO:0000256" key="5">
    <source>
        <dbReference type="ARBA" id="ARBA00022679"/>
    </source>
</evidence>
<keyword evidence="7" id="KW-0460">Magnesium</keyword>
<evidence type="ECO:0000256" key="3">
    <source>
        <dbReference type="ARBA" id="ARBA00004763"/>
    </source>
</evidence>
<keyword evidence="6" id="KW-0479">Metal-binding</keyword>
<dbReference type="EMBL" id="UINC01014766">
    <property type="protein sequence ID" value="SVA62740.1"/>
    <property type="molecule type" value="Genomic_DNA"/>
</dbReference>
<dbReference type="PROSITE" id="PS50972">
    <property type="entry name" value="PTERIN_BINDING"/>
    <property type="match status" value="1"/>
</dbReference>
<dbReference type="InterPro" id="IPR000489">
    <property type="entry name" value="Pterin-binding_dom"/>
</dbReference>
<accession>A0A381XDP2</accession>
<protein>
    <recommendedName>
        <fullName evidence="4">dihydropteroate synthase</fullName>
        <ecNumber evidence="4">2.5.1.15</ecNumber>
    </recommendedName>
</protein>
<dbReference type="PROSITE" id="PS00793">
    <property type="entry name" value="DHPS_2"/>
    <property type="match status" value="1"/>
</dbReference>
<name>A0A381XDP2_9ZZZZ</name>
<comment type="pathway">
    <text evidence="3">Cofactor biosynthesis; tetrahydrofolate biosynthesis; 7,8-dihydrofolate from 2-amino-4-hydroxy-6-hydroxymethyl-7,8-dihydropteridine diphosphate and 4-aminobenzoate: step 1/2.</text>
</comment>
<dbReference type="GO" id="GO:0005829">
    <property type="term" value="C:cytosol"/>
    <property type="evidence" value="ECO:0007669"/>
    <property type="project" value="TreeGrafter"/>
</dbReference>
<dbReference type="GO" id="GO:0046654">
    <property type="term" value="P:tetrahydrofolate biosynthetic process"/>
    <property type="evidence" value="ECO:0007669"/>
    <property type="project" value="TreeGrafter"/>
</dbReference>
<keyword evidence="5" id="KW-0808">Transferase</keyword>